<proteinExistence type="predicted"/>
<protein>
    <recommendedName>
        <fullName evidence="4">F-box domain-containing protein</fullName>
    </recommendedName>
</protein>
<comment type="caution">
    <text evidence="2">The sequence shown here is derived from an EMBL/GenBank/DDBJ whole genome shotgun (WGS) entry which is preliminary data.</text>
</comment>
<dbReference type="SUPFAM" id="SSF81383">
    <property type="entry name" value="F-box domain"/>
    <property type="match status" value="1"/>
</dbReference>
<evidence type="ECO:0000313" key="3">
    <source>
        <dbReference type="Proteomes" id="UP001345013"/>
    </source>
</evidence>
<organism evidence="2 3">
    <name type="scientific">Lithohypha guttulata</name>
    <dbReference type="NCBI Taxonomy" id="1690604"/>
    <lineage>
        <taxon>Eukaryota</taxon>
        <taxon>Fungi</taxon>
        <taxon>Dikarya</taxon>
        <taxon>Ascomycota</taxon>
        <taxon>Pezizomycotina</taxon>
        <taxon>Eurotiomycetes</taxon>
        <taxon>Chaetothyriomycetidae</taxon>
        <taxon>Chaetothyriales</taxon>
        <taxon>Trichomeriaceae</taxon>
        <taxon>Lithohypha</taxon>
    </lineage>
</organism>
<dbReference type="EMBL" id="JAVRRG010000001">
    <property type="protein sequence ID" value="KAK5102511.1"/>
    <property type="molecule type" value="Genomic_DNA"/>
</dbReference>
<evidence type="ECO:0000313" key="2">
    <source>
        <dbReference type="EMBL" id="KAK5102511.1"/>
    </source>
</evidence>
<feature type="region of interest" description="Disordered" evidence="1">
    <location>
        <begin position="115"/>
        <end position="137"/>
    </location>
</feature>
<evidence type="ECO:0000256" key="1">
    <source>
        <dbReference type="SAM" id="MobiDB-lite"/>
    </source>
</evidence>
<sequence length="615" mass="69314">MGYSEIYCHICGVSFNIGRVRAPHEPRSAAWDSSGYRDGDSFVDNRGTDECERNSGCMRVYREDRAMEIWKKREEDDDDVVMDADYVPDIPGGDGHGDDSGRMDYEYETPSEICSEAGASEDGDDMPVESSASDSEYRHFEEEVRKLCVTLKDKFPDVRPDGVDALRRAEVSQTKSEDEVMLPLSQALQGRDEDAASTDFRDNEIWEHIAGLGCVNINGYNGNRISAEEMRGCNTSQALIPKADVAGGWQPSERDEPWEQACTFFLSGLDDSMPDREDLPSFFPERNGFGEISAENIIWDAGDPGYAMPFHPACLEAYKRASLKRHGSFEIEALASWWQLTATYDEFDDRWAGAVSRGQVQWWNHTPGDEYLAANPCIVPRLKQILESACRTTPGTKNASQLSQQLVKPSSFEALPAEIHRQIFGYLSAVDVARTCIAADCVRALAQAYIRDRLLIECPYFWELWCDKPYSQWVDTTAKELKSAAEDLKSAADSFASEEQKAEHILEILKEEGQNQAREAFERYWSDIREGRRNTTHEGPCLKTNYTSLAEGRADFVQLAIGLNSAVEQDQVKGLKNRERIWTECQRILDRIEDFRRQGKVRQDGTVTPGASSTT</sequence>
<accession>A0ABR0KQ16</accession>
<dbReference type="InterPro" id="IPR036047">
    <property type="entry name" value="F-box-like_dom_sf"/>
</dbReference>
<gene>
    <name evidence="2" type="ORF">LTR24_000070</name>
</gene>
<name>A0ABR0KQ16_9EURO</name>
<dbReference type="Proteomes" id="UP001345013">
    <property type="component" value="Unassembled WGS sequence"/>
</dbReference>
<evidence type="ECO:0008006" key="4">
    <source>
        <dbReference type="Google" id="ProtNLM"/>
    </source>
</evidence>
<reference evidence="2 3" key="1">
    <citation type="submission" date="2023-08" db="EMBL/GenBank/DDBJ databases">
        <title>Black Yeasts Isolated from many extreme environments.</title>
        <authorList>
            <person name="Coleine C."/>
            <person name="Stajich J.E."/>
            <person name="Selbmann L."/>
        </authorList>
    </citation>
    <scope>NUCLEOTIDE SEQUENCE [LARGE SCALE GENOMIC DNA]</scope>
    <source>
        <strain evidence="2 3">CCFEE 5885</strain>
    </source>
</reference>
<keyword evidence="3" id="KW-1185">Reference proteome</keyword>